<evidence type="ECO:0000313" key="4">
    <source>
        <dbReference type="Proteomes" id="UP001303614"/>
    </source>
</evidence>
<dbReference type="EMBL" id="JAYFSO010000006">
    <property type="protein sequence ID" value="MEA5123490.1"/>
    <property type="molecule type" value="Genomic_DNA"/>
</dbReference>
<evidence type="ECO:0000313" key="3">
    <source>
        <dbReference type="Proteomes" id="UP000077659"/>
    </source>
</evidence>
<protein>
    <submittedName>
        <fullName evidence="2">Uncharacterized protein</fullName>
    </submittedName>
</protein>
<name>A0A1A9MGY1_9XANT</name>
<dbReference type="Proteomes" id="UP000077659">
    <property type="component" value="Unassembled WGS sequence"/>
</dbReference>
<keyword evidence="4" id="KW-1185">Reference proteome</keyword>
<comment type="caution">
    <text evidence="2">The sequence shown here is derived from an EMBL/GenBank/DDBJ whole genome shotgun (WGS) entry which is preliminary data.</text>
</comment>
<proteinExistence type="predicted"/>
<evidence type="ECO:0000313" key="1">
    <source>
        <dbReference type="EMBL" id="MEA5123490.1"/>
    </source>
</evidence>
<gene>
    <name evidence="2" type="ORF">A7D17_00875</name>
    <name evidence="1" type="ORF">VB146_06345</name>
</gene>
<dbReference type="AlphaFoldDB" id="A0A1A9MGY1"/>
<reference evidence="1 4" key="2">
    <citation type="submission" date="2023-12" db="EMBL/GenBank/DDBJ databases">
        <title>Genome sequencing of Xanthomonas floridensis.</title>
        <authorList>
            <person name="Greer S."/>
            <person name="Harrison J."/>
            <person name="Grant M."/>
            <person name="Vicente J."/>
            <person name="Studholme D."/>
        </authorList>
    </citation>
    <scope>NUCLEOTIDE SEQUENCE [LARGE SCALE GENOMIC DNA]</scope>
    <source>
        <strain evidence="1 4">WHRI 8848</strain>
    </source>
</reference>
<dbReference type="Proteomes" id="UP001303614">
    <property type="component" value="Unassembled WGS sequence"/>
</dbReference>
<sequence length="59" mass="7037">MMLPLLMLLLLPPQFRPQPQLLAHPLLHLHLLLLLHLHLHLCLHLHLHLQRRLRHKPSA</sequence>
<dbReference type="RefSeq" id="WP_064507354.1">
    <property type="nucleotide sequence ID" value="NZ_JAYFSN010000001.1"/>
</dbReference>
<organism evidence="2 3">
    <name type="scientific">Xanthomonas floridensis</name>
    <dbReference type="NCBI Taxonomy" id="1843580"/>
    <lineage>
        <taxon>Bacteria</taxon>
        <taxon>Pseudomonadati</taxon>
        <taxon>Pseudomonadota</taxon>
        <taxon>Gammaproteobacteria</taxon>
        <taxon>Lysobacterales</taxon>
        <taxon>Lysobacteraceae</taxon>
        <taxon>Xanthomonas</taxon>
    </lineage>
</organism>
<dbReference type="EMBL" id="LXNG01000001">
    <property type="protein sequence ID" value="OAG69402.1"/>
    <property type="molecule type" value="Genomic_DNA"/>
</dbReference>
<evidence type="ECO:0000313" key="2">
    <source>
        <dbReference type="EMBL" id="OAG69402.1"/>
    </source>
</evidence>
<accession>A0A1A9MGY1</accession>
<reference evidence="2 3" key="1">
    <citation type="submission" date="2016-05" db="EMBL/GenBank/DDBJ databases">
        <title>Pathogenic, phenotypic and molecular characterisation of Xanthomonas nasturtii sp. nov. and Xanthomonas floridensis sp. nov., new species of Xanthomonas associated with watercress production in Florida.</title>
        <authorList>
            <person name="Vicente J.G."/>
            <person name="Rothwell S."/>
            <person name="Holub E.B."/>
            <person name="Studholme D.J."/>
        </authorList>
    </citation>
    <scope>NUCLEOTIDE SEQUENCE [LARGE SCALE GENOMIC DNA]</scope>
    <source>
        <strain evidence="2 3">WHRI 8848</strain>
    </source>
</reference>
<dbReference type="STRING" id="1843580.A7D17_00875"/>